<evidence type="ECO:0000313" key="17">
    <source>
        <dbReference type="Proteomes" id="UP000017973"/>
    </source>
</evidence>
<dbReference type="EMBL" id="AYJU01000015">
    <property type="protein sequence ID" value="EST54815.1"/>
    <property type="molecule type" value="Genomic_DNA"/>
</dbReference>
<reference evidence="16 17" key="1">
    <citation type="journal article" date="2014" name="Genome Announc.">
        <title>Draft Genome Sequence of Brevibacillus panacihumi Strain W25, a Halotolerant Hydrocarbon-Degrading Bacterium.</title>
        <authorList>
            <person name="Wang X."/>
            <person name="Jin D."/>
            <person name="Zhou L."/>
            <person name="Wu L."/>
            <person name="An W."/>
            <person name="Chen Y."/>
            <person name="Zhao L."/>
        </authorList>
    </citation>
    <scope>NUCLEOTIDE SEQUENCE [LARGE SCALE GENOMIC DNA]</scope>
    <source>
        <strain evidence="16 17">W25</strain>
    </source>
</reference>
<dbReference type="Gene3D" id="3.30.565.10">
    <property type="entry name" value="Histidine kinase-like ATPase, C-terminal domain"/>
    <property type="match status" value="1"/>
</dbReference>
<dbReference type="InterPro" id="IPR036890">
    <property type="entry name" value="HATPase_C_sf"/>
</dbReference>
<evidence type="ECO:0000256" key="1">
    <source>
        <dbReference type="ARBA" id="ARBA00000085"/>
    </source>
</evidence>
<dbReference type="SUPFAM" id="SSF55785">
    <property type="entry name" value="PYP-like sensor domain (PAS domain)"/>
    <property type="match status" value="1"/>
</dbReference>
<name>V6MAB2_9BACL</name>
<dbReference type="EC" id="2.7.13.3" evidence="3"/>
<keyword evidence="13 14" id="KW-0472">Membrane</keyword>
<evidence type="ECO:0000256" key="10">
    <source>
        <dbReference type="ARBA" id="ARBA00022840"/>
    </source>
</evidence>
<keyword evidence="9 16" id="KW-0418">Kinase</keyword>
<dbReference type="HOGENOM" id="CLU_020211_11_2_9"/>
<accession>V6MAB2</accession>
<keyword evidence="4" id="KW-1003">Cell membrane</keyword>
<evidence type="ECO:0000256" key="3">
    <source>
        <dbReference type="ARBA" id="ARBA00012438"/>
    </source>
</evidence>
<evidence type="ECO:0000256" key="14">
    <source>
        <dbReference type="SAM" id="Phobius"/>
    </source>
</evidence>
<organism evidence="16 17">
    <name type="scientific">Brevibacillus panacihumi W25</name>
    <dbReference type="NCBI Taxonomy" id="1408254"/>
    <lineage>
        <taxon>Bacteria</taxon>
        <taxon>Bacillati</taxon>
        <taxon>Bacillota</taxon>
        <taxon>Bacilli</taxon>
        <taxon>Bacillales</taxon>
        <taxon>Paenibacillaceae</taxon>
        <taxon>Brevibacillus</taxon>
    </lineage>
</organism>
<dbReference type="PRINTS" id="PR00344">
    <property type="entry name" value="BCTRLSENSOR"/>
</dbReference>
<keyword evidence="10" id="KW-0067">ATP-binding</keyword>
<dbReference type="STRING" id="1408254.T458_09820"/>
<dbReference type="SUPFAM" id="SSF55874">
    <property type="entry name" value="ATPase domain of HSP90 chaperone/DNA topoisomerase II/histidine kinase"/>
    <property type="match status" value="1"/>
</dbReference>
<gene>
    <name evidence="16" type="ORF">T458_09820</name>
</gene>
<dbReference type="SMART" id="SM00091">
    <property type="entry name" value="PAS"/>
    <property type="match status" value="1"/>
</dbReference>
<dbReference type="RefSeq" id="WP_023555932.1">
    <property type="nucleotide sequence ID" value="NZ_KI629782.1"/>
</dbReference>
<dbReference type="InterPro" id="IPR000014">
    <property type="entry name" value="PAS"/>
</dbReference>
<dbReference type="InterPro" id="IPR029151">
    <property type="entry name" value="Sensor-like_sf"/>
</dbReference>
<dbReference type="Pfam" id="PF00989">
    <property type="entry name" value="PAS"/>
    <property type="match status" value="1"/>
</dbReference>
<dbReference type="GO" id="GO:0005886">
    <property type="term" value="C:plasma membrane"/>
    <property type="evidence" value="ECO:0007669"/>
    <property type="project" value="UniProtKB-SubCell"/>
</dbReference>
<dbReference type="InterPro" id="IPR013767">
    <property type="entry name" value="PAS_fold"/>
</dbReference>
<evidence type="ECO:0000259" key="15">
    <source>
        <dbReference type="PROSITE" id="PS50109"/>
    </source>
</evidence>
<sequence>MFKHLKIKWKITLLSIGIVLFSLIISSLIMVGGIIRMTETQLGQRLMTIARTVAEIPLVQQGVQEPNGWVAISESVHRMRIVNDVTYIVVLNKDRVRYSDPLDKRIGTVFQDKGVEAAFAEHSYLHKVRGELGTALRAYVPIMDGLHQQVGVVVVGRVMPSVWEIVQEEKHNIAATFLLSLLFGVWGSYLLARHMKKQMLDLEPEEIARILVERTATFHAMHEGVIAIDTQERITIFNDRAKKIFGIEGEVLGKPIRSVLHDTRLPEVLELRENFLNTEIHVGNALLWSNRFLIRVDEKIVGALAIFQDRTEVSRIAEELTGVKEFVSALRVQNHEHMNKLHTIAGLLQLNQNEKALAYLLEVNEQQEELTSFVTAAIEDESVAGLLMGKVSRGKELGIRVVIDRMSCLKRFPPWMDHHNFVLILGNLIENAFDSLESSTRTDKEVTISIEQDDEICSILVEDNGIGMDETTRRNMLERGYSTKDGEHLGLGLHLVNQLIHKGGGELVCTSSPGEGASFLITFPMKEVNA</sequence>
<dbReference type="PANTHER" id="PTHR43547:SF10">
    <property type="entry name" value="SENSOR HISTIDINE KINASE DCUS"/>
    <property type="match status" value="1"/>
</dbReference>
<dbReference type="InterPro" id="IPR004358">
    <property type="entry name" value="Sig_transdc_His_kin-like_C"/>
</dbReference>
<feature type="domain" description="Histidine kinase" evidence="15">
    <location>
        <begin position="332"/>
        <end position="527"/>
    </location>
</feature>
<evidence type="ECO:0000256" key="2">
    <source>
        <dbReference type="ARBA" id="ARBA00004651"/>
    </source>
</evidence>
<comment type="catalytic activity">
    <reaction evidence="1">
        <text>ATP + protein L-histidine = ADP + protein N-phospho-L-histidine.</text>
        <dbReference type="EC" id="2.7.13.3"/>
    </reaction>
</comment>
<evidence type="ECO:0000256" key="11">
    <source>
        <dbReference type="ARBA" id="ARBA00022989"/>
    </source>
</evidence>
<evidence type="ECO:0000256" key="4">
    <source>
        <dbReference type="ARBA" id="ARBA00022475"/>
    </source>
</evidence>
<dbReference type="Gene3D" id="3.30.450.20">
    <property type="entry name" value="PAS domain"/>
    <property type="match status" value="2"/>
</dbReference>
<dbReference type="PATRIC" id="fig|1408254.3.peg.1941"/>
<dbReference type="InterPro" id="IPR039506">
    <property type="entry name" value="SPOB_a"/>
</dbReference>
<dbReference type="InterPro" id="IPR035965">
    <property type="entry name" value="PAS-like_dom_sf"/>
</dbReference>
<dbReference type="InterPro" id="IPR003594">
    <property type="entry name" value="HATPase_dom"/>
</dbReference>
<feature type="transmembrane region" description="Helical" evidence="14">
    <location>
        <begin position="12"/>
        <end position="35"/>
    </location>
</feature>
<dbReference type="SMART" id="SM00387">
    <property type="entry name" value="HATPase_c"/>
    <property type="match status" value="1"/>
</dbReference>
<evidence type="ECO:0000256" key="7">
    <source>
        <dbReference type="ARBA" id="ARBA00022692"/>
    </source>
</evidence>
<evidence type="ECO:0000256" key="13">
    <source>
        <dbReference type="ARBA" id="ARBA00023136"/>
    </source>
</evidence>
<keyword evidence="12" id="KW-0902">Two-component regulatory system</keyword>
<dbReference type="PROSITE" id="PS50109">
    <property type="entry name" value="HIS_KIN"/>
    <property type="match status" value="1"/>
</dbReference>
<dbReference type="Gene3D" id="1.10.287.130">
    <property type="match status" value="1"/>
</dbReference>
<evidence type="ECO:0000313" key="16">
    <source>
        <dbReference type="EMBL" id="EST54815.1"/>
    </source>
</evidence>
<dbReference type="AlphaFoldDB" id="V6MAB2"/>
<keyword evidence="8" id="KW-0547">Nucleotide-binding</keyword>
<dbReference type="InterPro" id="IPR005467">
    <property type="entry name" value="His_kinase_dom"/>
</dbReference>
<dbReference type="eggNOG" id="COG3290">
    <property type="taxonomic scope" value="Bacteria"/>
</dbReference>
<dbReference type="Pfam" id="PF17203">
    <property type="entry name" value="sCache_3_2"/>
    <property type="match status" value="1"/>
</dbReference>
<dbReference type="InterPro" id="IPR033463">
    <property type="entry name" value="sCache_3"/>
</dbReference>
<keyword evidence="17" id="KW-1185">Reference proteome</keyword>
<dbReference type="Pfam" id="PF14689">
    <property type="entry name" value="SPOB_a"/>
    <property type="match status" value="1"/>
</dbReference>
<comment type="subcellular location">
    <subcellularLocation>
        <location evidence="2">Cell membrane</location>
        <topology evidence="2">Multi-pass membrane protein</topology>
    </subcellularLocation>
</comment>
<evidence type="ECO:0000256" key="12">
    <source>
        <dbReference type="ARBA" id="ARBA00023012"/>
    </source>
</evidence>
<keyword evidence="11 14" id="KW-1133">Transmembrane helix</keyword>
<dbReference type="GO" id="GO:0000155">
    <property type="term" value="F:phosphorelay sensor kinase activity"/>
    <property type="evidence" value="ECO:0007669"/>
    <property type="project" value="TreeGrafter"/>
</dbReference>
<comment type="caution">
    <text evidence="16">The sequence shown here is derived from an EMBL/GenBank/DDBJ whole genome shotgun (WGS) entry which is preliminary data.</text>
</comment>
<keyword evidence="7 14" id="KW-0812">Transmembrane</keyword>
<dbReference type="CDD" id="cd00130">
    <property type="entry name" value="PAS"/>
    <property type="match status" value="1"/>
</dbReference>
<dbReference type="Proteomes" id="UP000017973">
    <property type="component" value="Unassembled WGS sequence"/>
</dbReference>
<dbReference type="SUPFAM" id="SSF103190">
    <property type="entry name" value="Sensory domain-like"/>
    <property type="match status" value="1"/>
</dbReference>
<proteinExistence type="predicted"/>
<evidence type="ECO:0000256" key="9">
    <source>
        <dbReference type="ARBA" id="ARBA00022777"/>
    </source>
</evidence>
<evidence type="ECO:0000256" key="8">
    <source>
        <dbReference type="ARBA" id="ARBA00022741"/>
    </source>
</evidence>
<keyword evidence="5" id="KW-0597">Phosphoprotein</keyword>
<dbReference type="Pfam" id="PF02518">
    <property type="entry name" value="HATPase_c"/>
    <property type="match status" value="1"/>
</dbReference>
<keyword evidence="6" id="KW-0808">Transferase</keyword>
<dbReference type="PANTHER" id="PTHR43547">
    <property type="entry name" value="TWO-COMPONENT HISTIDINE KINASE"/>
    <property type="match status" value="1"/>
</dbReference>
<protein>
    <recommendedName>
        <fullName evidence="3">histidine kinase</fullName>
        <ecNumber evidence="3">2.7.13.3</ecNumber>
    </recommendedName>
</protein>
<evidence type="ECO:0000256" key="5">
    <source>
        <dbReference type="ARBA" id="ARBA00022553"/>
    </source>
</evidence>
<dbReference type="GO" id="GO:0005524">
    <property type="term" value="F:ATP binding"/>
    <property type="evidence" value="ECO:0007669"/>
    <property type="project" value="UniProtKB-KW"/>
</dbReference>
<dbReference type="GO" id="GO:0006355">
    <property type="term" value="P:regulation of DNA-templated transcription"/>
    <property type="evidence" value="ECO:0007669"/>
    <property type="project" value="InterPro"/>
</dbReference>
<evidence type="ECO:0000256" key="6">
    <source>
        <dbReference type="ARBA" id="ARBA00022679"/>
    </source>
</evidence>